<dbReference type="Proteomes" id="UP000799118">
    <property type="component" value="Unassembled WGS sequence"/>
</dbReference>
<dbReference type="OrthoDB" id="2836818at2759"/>
<reference evidence="1" key="1">
    <citation type="journal article" date="2019" name="Environ. Microbiol.">
        <title>Fungal ecological strategies reflected in gene transcription - a case study of two litter decomposers.</title>
        <authorList>
            <person name="Barbi F."/>
            <person name="Kohler A."/>
            <person name="Barry K."/>
            <person name="Baskaran P."/>
            <person name="Daum C."/>
            <person name="Fauchery L."/>
            <person name="Ihrmark K."/>
            <person name="Kuo A."/>
            <person name="LaButti K."/>
            <person name="Lipzen A."/>
            <person name="Morin E."/>
            <person name="Grigoriev I.V."/>
            <person name="Henrissat B."/>
            <person name="Lindahl B."/>
            <person name="Martin F."/>
        </authorList>
    </citation>
    <scope>NUCLEOTIDE SEQUENCE</scope>
    <source>
        <strain evidence="1">JB14</strain>
    </source>
</reference>
<protein>
    <submittedName>
        <fullName evidence="1">Uncharacterized protein</fullName>
    </submittedName>
</protein>
<gene>
    <name evidence="1" type="ORF">BT96DRAFT_913423</name>
</gene>
<evidence type="ECO:0000313" key="2">
    <source>
        <dbReference type="Proteomes" id="UP000799118"/>
    </source>
</evidence>
<sequence length="338" mass="37658">MSSRVFAYNIDPPYQKHSTQSQDTSFDMHADCGWSGSEGDESYIYPETAQTSVESISGDYREGYNDAAYYPNVQNSFHPATSITTYPQSVPQHAMQRVASSSSSVYDNPLSFAHTAGQSYHHDDPLSYPRVEDEDSNMVFTDDSCDDMITNDEEIFYDDGGSPGSVWLPEINQYQNQHIPLNGFNTSAEHFGWPGNPAATRAQEFGIWTKEMQYAYAQRPPDEAFFQHWFEGISTQDPSGYYPSYPVGAGDSSYYPTYLSAHTRNTPSDFTSSESPLSPLEFEKWQPDVSPAIPVGSLPAVTSSSILPEPIIHAPRPTRTIDSAFFERLLVASEASKD</sequence>
<evidence type="ECO:0000313" key="1">
    <source>
        <dbReference type="EMBL" id="KAE9409257.1"/>
    </source>
</evidence>
<dbReference type="AlphaFoldDB" id="A0A6A4IJW4"/>
<proteinExistence type="predicted"/>
<dbReference type="EMBL" id="ML769388">
    <property type="protein sequence ID" value="KAE9409257.1"/>
    <property type="molecule type" value="Genomic_DNA"/>
</dbReference>
<accession>A0A6A4IJW4</accession>
<name>A0A6A4IJW4_9AGAR</name>
<organism evidence="1 2">
    <name type="scientific">Gymnopus androsaceus JB14</name>
    <dbReference type="NCBI Taxonomy" id="1447944"/>
    <lineage>
        <taxon>Eukaryota</taxon>
        <taxon>Fungi</taxon>
        <taxon>Dikarya</taxon>
        <taxon>Basidiomycota</taxon>
        <taxon>Agaricomycotina</taxon>
        <taxon>Agaricomycetes</taxon>
        <taxon>Agaricomycetidae</taxon>
        <taxon>Agaricales</taxon>
        <taxon>Marasmiineae</taxon>
        <taxon>Omphalotaceae</taxon>
        <taxon>Gymnopus</taxon>
    </lineage>
</organism>
<keyword evidence="2" id="KW-1185">Reference proteome</keyword>